<organism evidence="2 3">
    <name type="scientific">Sorghum bicolor</name>
    <name type="common">Sorghum</name>
    <name type="synonym">Sorghum vulgare</name>
    <dbReference type="NCBI Taxonomy" id="4558"/>
    <lineage>
        <taxon>Eukaryota</taxon>
        <taxon>Viridiplantae</taxon>
        <taxon>Streptophyta</taxon>
        <taxon>Embryophyta</taxon>
        <taxon>Tracheophyta</taxon>
        <taxon>Spermatophyta</taxon>
        <taxon>Magnoliopsida</taxon>
        <taxon>Liliopsida</taxon>
        <taxon>Poales</taxon>
        <taxon>Poaceae</taxon>
        <taxon>PACMAD clade</taxon>
        <taxon>Panicoideae</taxon>
        <taxon>Andropogonodae</taxon>
        <taxon>Andropogoneae</taxon>
        <taxon>Sorghinae</taxon>
        <taxon>Sorghum</taxon>
    </lineage>
</organism>
<dbReference type="AlphaFoldDB" id="A0A921UDA6"/>
<evidence type="ECO:0000259" key="1">
    <source>
        <dbReference type="Pfam" id="PF12274"/>
    </source>
</evidence>
<sequence>MATGKALVTHASDDGDLEAPQAMRREDRPPSLINTAGHVCWLVAYLLRWIFYKVDEWLIYLRSRWRRQVDYYESIDQHLFKQLFRESGPKYLEIQGQQMQTAIQCLKYYNVRHPGLEYVLASEKVMQSAGTSMAGGVWAHGNFVARQRKAWCFSFLYGPRTLFFFEMNGSPYHGGIVTCAPLDEPVNEAYKFLGFPLWWAKRRSGKYDCVCLICGSRYTVQGTCSNVKFSCGHRRIDRLCRMCFRRSEVLHPSPGEFAHGHQIDATFSYFSVIA</sequence>
<dbReference type="InterPro" id="IPR022059">
    <property type="entry name" value="DUF3615"/>
</dbReference>
<gene>
    <name evidence="2" type="ORF">BDA96_06G233600</name>
</gene>
<evidence type="ECO:0000313" key="2">
    <source>
        <dbReference type="EMBL" id="KAG0527439.1"/>
    </source>
</evidence>
<dbReference type="PANTHER" id="PTHR34710">
    <property type="entry name" value="OS03G0834100 PROTEIN"/>
    <property type="match status" value="1"/>
</dbReference>
<dbReference type="Proteomes" id="UP000807115">
    <property type="component" value="Chromosome 6"/>
</dbReference>
<dbReference type="PANTHER" id="PTHR34710:SF18">
    <property type="entry name" value="OS05G0522700 PROTEIN"/>
    <property type="match status" value="1"/>
</dbReference>
<proteinExistence type="predicted"/>
<dbReference type="Pfam" id="PF12274">
    <property type="entry name" value="DUF3615"/>
    <property type="match status" value="1"/>
</dbReference>
<accession>A0A921UDA6</accession>
<reference evidence="2" key="2">
    <citation type="submission" date="2020-10" db="EMBL/GenBank/DDBJ databases">
        <authorList>
            <person name="Cooper E.A."/>
            <person name="Brenton Z.W."/>
            <person name="Flinn B.S."/>
            <person name="Jenkins J."/>
            <person name="Shu S."/>
            <person name="Flowers D."/>
            <person name="Luo F."/>
            <person name="Wang Y."/>
            <person name="Xia P."/>
            <person name="Barry K."/>
            <person name="Daum C."/>
            <person name="Lipzen A."/>
            <person name="Yoshinaga Y."/>
            <person name="Schmutz J."/>
            <person name="Saski C."/>
            <person name="Vermerris W."/>
            <person name="Kresovich S."/>
        </authorList>
    </citation>
    <scope>NUCLEOTIDE SEQUENCE</scope>
</reference>
<feature type="domain" description="DUF3615" evidence="1">
    <location>
        <begin position="104"/>
        <end position="216"/>
    </location>
</feature>
<reference evidence="2" key="1">
    <citation type="journal article" date="2019" name="BMC Genomics">
        <title>A new reference genome for Sorghum bicolor reveals high levels of sequence similarity between sweet and grain genotypes: implications for the genetics of sugar metabolism.</title>
        <authorList>
            <person name="Cooper E.A."/>
            <person name="Brenton Z.W."/>
            <person name="Flinn B.S."/>
            <person name="Jenkins J."/>
            <person name="Shu S."/>
            <person name="Flowers D."/>
            <person name="Luo F."/>
            <person name="Wang Y."/>
            <person name="Xia P."/>
            <person name="Barry K."/>
            <person name="Daum C."/>
            <person name="Lipzen A."/>
            <person name="Yoshinaga Y."/>
            <person name="Schmutz J."/>
            <person name="Saski C."/>
            <person name="Vermerris W."/>
            <person name="Kresovich S."/>
        </authorList>
    </citation>
    <scope>NUCLEOTIDE SEQUENCE</scope>
</reference>
<dbReference type="EMBL" id="CM027685">
    <property type="protein sequence ID" value="KAG0527439.1"/>
    <property type="molecule type" value="Genomic_DNA"/>
</dbReference>
<protein>
    <recommendedName>
        <fullName evidence="1">DUF3615 domain-containing protein</fullName>
    </recommendedName>
</protein>
<evidence type="ECO:0000313" key="3">
    <source>
        <dbReference type="Proteomes" id="UP000807115"/>
    </source>
</evidence>
<name>A0A921UDA6_SORBI</name>
<comment type="caution">
    <text evidence="2">The sequence shown here is derived from an EMBL/GenBank/DDBJ whole genome shotgun (WGS) entry which is preliminary data.</text>
</comment>